<feature type="region of interest" description="Disordered" evidence="1">
    <location>
        <begin position="1"/>
        <end position="35"/>
    </location>
</feature>
<feature type="non-terminal residue" evidence="2">
    <location>
        <position position="35"/>
    </location>
</feature>
<dbReference type="Proteomes" id="UP000625711">
    <property type="component" value="Unassembled WGS sequence"/>
</dbReference>
<evidence type="ECO:0000256" key="1">
    <source>
        <dbReference type="SAM" id="MobiDB-lite"/>
    </source>
</evidence>
<comment type="caution">
    <text evidence="2">The sequence shown here is derived from an EMBL/GenBank/DDBJ whole genome shotgun (WGS) entry which is preliminary data.</text>
</comment>
<organism evidence="2 3">
    <name type="scientific">Rhynchophorus ferrugineus</name>
    <name type="common">Red palm weevil</name>
    <name type="synonym">Curculio ferrugineus</name>
    <dbReference type="NCBI Taxonomy" id="354439"/>
    <lineage>
        <taxon>Eukaryota</taxon>
        <taxon>Metazoa</taxon>
        <taxon>Ecdysozoa</taxon>
        <taxon>Arthropoda</taxon>
        <taxon>Hexapoda</taxon>
        <taxon>Insecta</taxon>
        <taxon>Pterygota</taxon>
        <taxon>Neoptera</taxon>
        <taxon>Endopterygota</taxon>
        <taxon>Coleoptera</taxon>
        <taxon>Polyphaga</taxon>
        <taxon>Cucujiformia</taxon>
        <taxon>Curculionidae</taxon>
        <taxon>Dryophthorinae</taxon>
        <taxon>Rhynchophorus</taxon>
    </lineage>
</organism>
<protein>
    <submittedName>
        <fullName evidence="2">Uncharacterized protein</fullName>
    </submittedName>
</protein>
<dbReference type="EMBL" id="JAACXV010013981">
    <property type="protein sequence ID" value="KAF7271288.1"/>
    <property type="molecule type" value="Genomic_DNA"/>
</dbReference>
<sequence length="35" mass="3735">MNERNSVGTPPGKWEVEGKGARSSRANGTHVIKLA</sequence>
<evidence type="ECO:0000313" key="3">
    <source>
        <dbReference type="Proteomes" id="UP000625711"/>
    </source>
</evidence>
<keyword evidence="3" id="KW-1185">Reference proteome</keyword>
<name>A0A834M5K3_RHYFE</name>
<accession>A0A834M5K3</accession>
<reference evidence="2" key="1">
    <citation type="submission" date="2020-08" db="EMBL/GenBank/DDBJ databases">
        <title>Genome sequencing and assembly of the red palm weevil Rhynchophorus ferrugineus.</title>
        <authorList>
            <person name="Dias G.B."/>
            <person name="Bergman C.M."/>
            <person name="Manee M."/>
        </authorList>
    </citation>
    <scope>NUCLEOTIDE SEQUENCE</scope>
    <source>
        <strain evidence="2">AA-2017</strain>
        <tissue evidence="2">Whole larva</tissue>
    </source>
</reference>
<gene>
    <name evidence="2" type="ORF">GWI33_015818</name>
</gene>
<evidence type="ECO:0000313" key="2">
    <source>
        <dbReference type="EMBL" id="KAF7271288.1"/>
    </source>
</evidence>
<proteinExistence type="predicted"/>
<dbReference type="AlphaFoldDB" id="A0A834M5K3"/>